<gene>
    <name evidence="1" type="ORF">COY66_04575</name>
</gene>
<proteinExistence type="predicted"/>
<dbReference type="AlphaFoldDB" id="A0A2M7RHS2"/>
<evidence type="ECO:0000313" key="2">
    <source>
        <dbReference type="Proteomes" id="UP000230779"/>
    </source>
</evidence>
<organism evidence="1 2">
    <name type="scientific">Candidatus Kerfeldbacteria bacterium CG_4_10_14_0_8_um_filter_42_10</name>
    <dbReference type="NCBI Taxonomy" id="2014248"/>
    <lineage>
        <taxon>Bacteria</taxon>
        <taxon>Candidatus Kerfeldiibacteriota</taxon>
    </lineage>
</organism>
<evidence type="ECO:0008006" key="3">
    <source>
        <dbReference type="Google" id="ProtNLM"/>
    </source>
</evidence>
<protein>
    <recommendedName>
        <fullName evidence="3">Rubrerythrin diiron-binding domain-containing protein</fullName>
    </recommendedName>
</protein>
<accession>A0A2M7RHS2</accession>
<sequence>MDEIKELIQGGIQFEEKLIAELVQDIKETQEFEGISAGKKDKILPVLAVLKNDSLRHKTELEQLVKKY</sequence>
<reference evidence="1 2" key="1">
    <citation type="submission" date="2017-09" db="EMBL/GenBank/DDBJ databases">
        <title>Depth-based differentiation of microbial function through sediment-hosted aquifers and enrichment of novel symbionts in the deep terrestrial subsurface.</title>
        <authorList>
            <person name="Probst A.J."/>
            <person name="Ladd B."/>
            <person name="Jarett J.K."/>
            <person name="Geller-Mcgrath D.E."/>
            <person name="Sieber C.M."/>
            <person name="Emerson J.B."/>
            <person name="Anantharaman K."/>
            <person name="Thomas B.C."/>
            <person name="Malmstrom R."/>
            <person name="Stieglmeier M."/>
            <person name="Klingl A."/>
            <person name="Woyke T."/>
            <person name="Ryan C.M."/>
            <person name="Banfield J.F."/>
        </authorList>
    </citation>
    <scope>NUCLEOTIDE SEQUENCE [LARGE SCALE GENOMIC DNA]</scope>
    <source>
        <strain evidence="1">CG_4_10_14_0_8_um_filter_42_10</strain>
    </source>
</reference>
<dbReference type="EMBL" id="PFMD01000052">
    <property type="protein sequence ID" value="PIY96283.1"/>
    <property type="molecule type" value="Genomic_DNA"/>
</dbReference>
<name>A0A2M7RHS2_9BACT</name>
<dbReference type="Proteomes" id="UP000230779">
    <property type="component" value="Unassembled WGS sequence"/>
</dbReference>
<evidence type="ECO:0000313" key="1">
    <source>
        <dbReference type="EMBL" id="PIY96283.1"/>
    </source>
</evidence>
<comment type="caution">
    <text evidence="1">The sequence shown here is derived from an EMBL/GenBank/DDBJ whole genome shotgun (WGS) entry which is preliminary data.</text>
</comment>